<protein>
    <submittedName>
        <fullName evidence="1">Uncharacterized protein</fullName>
    </submittedName>
</protein>
<comment type="caution">
    <text evidence="1">The sequence shown here is derived from an EMBL/GenBank/DDBJ whole genome shotgun (WGS) entry which is preliminary data.</text>
</comment>
<evidence type="ECO:0000313" key="1">
    <source>
        <dbReference type="EMBL" id="GBP43377.1"/>
    </source>
</evidence>
<accession>A0A4C1VZV9</accession>
<dbReference type="EMBL" id="BGZK01000434">
    <property type="protein sequence ID" value="GBP43377.1"/>
    <property type="molecule type" value="Genomic_DNA"/>
</dbReference>
<keyword evidence="2" id="KW-1185">Reference proteome</keyword>
<dbReference type="AlphaFoldDB" id="A0A4C1VZV9"/>
<evidence type="ECO:0000313" key="2">
    <source>
        <dbReference type="Proteomes" id="UP000299102"/>
    </source>
</evidence>
<sequence length="146" mass="16809">MAHEDFIYDQLIAALHLLEAIYQDRRHRSYFVYCVGSQSACKFLSEITCCFTGCGDNNIPPHFKVLHDLCCFPAAWDSIDSCYIGHRPVFSGIAGRFRSGDSFRYLQDSLLERNPRATGSDHYRVIRGGDVRRSFRTLRLFLIKGY</sequence>
<organism evidence="1 2">
    <name type="scientific">Eumeta variegata</name>
    <name type="common">Bagworm moth</name>
    <name type="synonym">Eumeta japonica</name>
    <dbReference type="NCBI Taxonomy" id="151549"/>
    <lineage>
        <taxon>Eukaryota</taxon>
        <taxon>Metazoa</taxon>
        <taxon>Ecdysozoa</taxon>
        <taxon>Arthropoda</taxon>
        <taxon>Hexapoda</taxon>
        <taxon>Insecta</taxon>
        <taxon>Pterygota</taxon>
        <taxon>Neoptera</taxon>
        <taxon>Endopterygota</taxon>
        <taxon>Lepidoptera</taxon>
        <taxon>Glossata</taxon>
        <taxon>Ditrysia</taxon>
        <taxon>Tineoidea</taxon>
        <taxon>Psychidae</taxon>
        <taxon>Oiketicinae</taxon>
        <taxon>Eumeta</taxon>
    </lineage>
</organism>
<name>A0A4C1VZV9_EUMVA</name>
<gene>
    <name evidence="1" type="ORF">EVAR_34293_1</name>
</gene>
<reference evidence="1 2" key="1">
    <citation type="journal article" date="2019" name="Commun. Biol.">
        <title>The bagworm genome reveals a unique fibroin gene that provides high tensile strength.</title>
        <authorList>
            <person name="Kono N."/>
            <person name="Nakamura H."/>
            <person name="Ohtoshi R."/>
            <person name="Tomita M."/>
            <person name="Numata K."/>
            <person name="Arakawa K."/>
        </authorList>
    </citation>
    <scope>NUCLEOTIDE SEQUENCE [LARGE SCALE GENOMIC DNA]</scope>
</reference>
<dbReference type="Proteomes" id="UP000299102">
    <property type="component" value="Unassembled WGS sequence"/>
</dbReference>
<proteinExistence type="predicted"/>